<comment type="caution">
    <text evidence="1">The sequence shown here is derived from an EMBL/GenBank/DDBJ whole genome shotgun (WGS) entry which is preliminary data.</text>
</comment>
<gene>
    <name evidence="1" type="ORF">cubi_03183</name>
</gene>
<dbReference type="RefSeq" id="XP_028876203.1">
    <property type="nucleotide sequence ID" value="XM_029020196.1"/>
</dbReference>
<dbReference type="Proteomes" id="UP000186176">
    <property type="component" value="Unassembled WGS sequence"/>
</dbReference>
<name>A0A1J4MM91_9CRYT</name>
<keyword evidence="2" id="KW-1185">Reference proteome</keyword>
<evidence type="ECO:0000313" key="1">
    <source>
        <dbReference type="EMBL" id="OII75167.1"/>
    </source>
</evidence>
<dbReference type="AlphaFoldDB" id="A0A1J4MM91"/>
<organism evidence="1 2">
    <name type="scientific">Cryptosporidium ubiquitum</name>
    <dbReference type="NCBI Taxonomy" id="857276"/>
    <lineage>
        <taxon>Eukaryota</taxon>
        <taxon>Sar</taxon>
        <taxon>Alveolata</taxon>
        <taxon>Apicomplexa</taxon>
        <taxon>Conoidasida</taxon>
        <taxon>Coccidia</taxon>
        <taxon>Eucoccidiorida</taxon>
        <taxon>Eimeriorina</taxon>
        <taxon>Cryptosporidiidae</taxon>
        <taxon>Cryptosporidium</taxon>
    </lineage>
</organism>
<dbReference type="GeneID" id="39979975"/>
<proteinExistence type="predicted"/>
<reference evidence="1 2" key="1">
    <citation type="submission" date="2016-10" db="EMBL/GenBank/DDBJ databases">
        <title>Reductive evolution of mitochondrial metabolism and differential evolution of invasion-related proteins in Cryptosporidium.</title>
        <authorList>
            <person name="Liu S."/>
            <person name="Roellig D.M."/>
            <person name="Guo Y."/>
            <person name="Li N."/>
            <person name="Frace M.A."/>
            <person name="Tang K."/>
            <person name="Zhang L."/>
            <person name="Feng Y."/>
            <person name="Xiao L."/>
        </authorList>
    </citation>
    <scope>NUCLEOTIDE SEQUENCE [LARGE SCALE GENOMIC DNA]</scope>
    <source>
        <strain evidence="1">39726</strain>
    </source>
</reference>
<dbReference type="VEuPathDB" id="CryptoDB:cubi_03183"/>
<sequence length="456" mass="52216">MSWWLEKLAKNLKGINSENSGNHSNCDTEDKIEKEEDVLAGDSSMFNQIYELNGFYKCTLRTSGVGLGSYKCDVIFMEKQLMVLHLVSRSSLNISRILAPSAATAFATSFNADNSKVSRGEWIVLPFEHITEIELQNEGRDMKIVTKTGVSYILGDNEECILKAYKIYNERKNALSKLKKMDNKVNQKIRSFSLYNANMPVSRRADITEKSISEVAPLPNIFPGCIVSITAIELAKILTSNSFYGKYVLDPKETFELNISEWNGQSENQNNHKSEFHLEQGASRDIQYRRKISTGILDIWVSFTEKHQISFPKDHSFIHILINVVFTIFEKEIMIKILIRIVEIQEAKTQFDLECELENTSSLPYLVRYQLENSTINSIKSTVEGYIKGIRDNFSEISNYSEVDTIPEPCPSPTICNLNYAEHEINLFKQQKTNCDESVICCFQPFNQVLQRLFNF</sequence>
<evidence type="ECO:0000313" key="2">
    <source>
        <dbReference type="Proteomes" id="UP000186176"/>
    </source>
</evidence>
<protein>
    <submittedName>
        <fullName evidence="1">Uncharacterized protein</fullName>
    </submittedName>
</protein>
<dbReference type="EMBL" id="LRBP01000004">
    <property type="protein sequence ID" value="OII75167.1"/>
    <property type="molecule type" value="Genomic_DNA"/>
</dbReference>
<accession>A0A1J4MM91</accession>
<dbReference type="OrthoDB" id="336808at2759"/>